<accession>A0A166CPQ8</accession>
<dbReference type="EMBL" id="KV417626">
    <property type="protein sequence ID" value="KZP13881.1"/>
    <property type="molecule type" value="Genomic_DNA"/>
</dbReference>
<proteinExistence type="predicted"/>
<keyword evidence="2" id="KW-1185">Reference proteome</keyword>
<evidence type="ECO:0000313" key="1">
    <source>
        <dbReference type="EMBL" id="KZP13881.1"/>
    </source>
</evidence>
<name>A0A166CPQ8_9AGAM</name>
<reference evidence="1 2" key="1">
    <citation type="journal article" date="2016" name="Mol. Biol. Evol.">
        <title>Comparative Genomics of Early-Diverging Mushroom-Forming Fungi Provides Insights into the Origins of Lignocellulose Decay Capabilities.</title>
        <authorList>
            <person name="Nagy L.G."/>
            <person name="Riley R."/>
            <person name="Tritt A."/>
            <person name="Adam C."/>
            <person name="Daum C."/>
            <person name="Floudas D."/>
            <person name="Sun H."/>
            <person name="Yadav J.S."/>
            <person name="Pangilinan J."/>
            <person name="Larsson K.H."/>
            <person name="Matsuura K."/>
            <person name="Barry K."/>
            <person name="Labutti K."/>
            <person name="Kuo R."/>
            <person name="Ohm R.A."/>
            <person name="Bhattacharya S.S."/>
            <person name="Shirouzu T."/>
            <person name="Yoshinaga Y."/>
            <person name="Martin F.M."/>
            <person name="Grigoriev I.V."/>
            <person name="Hibbett D.S."/>
        </authorList>
    </citation>
    <scope>NUCLEOTIDE SEQUENCE [LARGE SCALE GENOMIC DNA]</scope>
    <source>
        <strain evidence="1 2">CBS 109695</strain>
    </source>
</reference>
<evidence type="ECO:0000313" key="2">
    <source>
        <dbReference type="Proteomes" id="UP000076532"/>
    </source>
</evidence>
<protein>
    <submittedName>
        <fullName evidence="1">Uncharacterized protein</fullName>
    </submittedName>
</protein>
<dbReference type="Proteomes" id="UP000076532">
    <property type="component" value="Unassembled WGS sequence"/>
</dbReference>
<gene>
    <name evidence="1" type="ORF">FIBSPDRAFT_897054</name>
</gene>
<sequence length="333" mass="36653">MSEIIPGSKGSTTTAVIQLVIRILASLCSPDMEVGWPFIICGSSGVEFPESTDYVNHRPKEVYKGNLAWALKCFIACGGKAILMRLSALGAPAYALVVVAFQHPLHHHLPSLIRWSTGEWSTMLMHTPSAPNAQCYAQLQDNGADGWSYFYTGLRITLRAPVTSALTQTTHTQSRSSSGIQAPIQLTSDPSPNIRAAPVPFTARPLLSTSASSQMLLCLLLSHSYTLKTFRNRRHLECRREWFQARALPGLIDALLLPPIEGSFLPSEHFFTSLPSLEMLTLESTDIVGGLGYKIFRNPERSLNRYPLRVFNIGYDHDLGANARGKQACIDTP</sequence>
<organism evidence="1 2">
    <name type="scientific">Athelia psychrophila</name>
    <dbReference type="NCBI Taxonomy" id="1759441"/>
    <lineage>
        <taxon>Eukaryota</taxon>
        <taxon>Fungi</taxon>
        <taxon>Dikarya</taxon>
        <taxon>Basidiomycota</taxon>
        <taxon>Agaricomycotina</taxon>
        <taxon>Agaricomycetes</taxon>
        <taxon>Agaricomycetidae</taxon>
        <taxon>Atheliales</taxon>
        <taxon>Atheliaceae</taxon>
        <taxon>Athelia</taxon>
    </lineage>
</organism>
<dbReference type="AlphaFoldDB" id="A0A166CPQ8"/>